<dbReference type="Pfam" id="PF01650">
    <property type="entry name" value="Peptidase_C13"/>
    <property type="match status" value="1"/>
</dbReference>
<organism evidence="3 4">
    <name type="scientific">Prunus yedoensis var. nudiflora</name>
    <dbReference type="NCBI Taxonomy" id="2094558"/>
    <lineage>
        <taxon>Eukaryota</taxon>
        <taxon>Viridiplantae</taxon>
        <taxon>Streptophyta</taxon>
        <taxon>Embryophyta</taxon>
        <taxon>Tracheophyta</taxon>
        <taxon>Spermatophyta</taxon>
        <taxon>Magnoliopsida</taxon>
        <taxon>eudicotyledons</taxon>
        <taxon>Gunneridae</taxon>
        <taxon>Pentapetalae</taxon>
        <taxon>rosids</taxon>
        <taxon>fabids</taxon>
        <taxon>Rosales</taxon>
        <taxon>Rosaceae</taxon>
        <taxon>Amygdaloideae</taxon>
        <taxon>Amygdaleae</taxon>
        <taxon>Prunus</taxon>
    </lineage>
</organism>
<dbReference type="Gene3D" id="3.40.50.1460">
    <property type="match status" value="1"/>
</dbReference>
<sequence>MNLERIVTFASSVSNDLRKETLEKQFERVRRRTNESHVMQYGDMSHRKEFLFTYMGADLANDSYTSIGDISSPSVSRPVNQRDTNLLYFQPKLLRAPAGSCAKLEAQKQLLDEIAHRKHVDFSIHKIGELLFGHQKSSNLLMNVRPRGQPVVDD</sequence>
<evidence type="ECO:0000259" key="2">
    <source>
        <dbReference type="Pfam" id="PF20985"/>
    </source>
</evidence>
<dbReference type="Proteomes" id="UP000250321">
    <property type="component" value="Unassembled WGS sequence"/>
</dbReference>
<dbReference type="Gene3D" id="1.10.132.130">
    <property type="match status" value="1"/>
</dbReference>
<proteinExistence type="inferred from homology"/>
<dbReference type="InterPro" id="IPR048501">
    <property type="entry name" value="Legum_prodom"/>
</dbReference>
<comment type="caution">
    <text evidence="3">The sequence shown here is derived from an EMBL/GenBank/DDBJ whole genome shotgun (WGS) entry which is preliminary data.</text>
</comment>
<dbReference type="PANTHER" id="PTHR12000:SF50">
    <property type="entry name" value="VACUOLAR-PROCESSING ENZYME GAMMA-ISOZYME"/>
    <property type="match status" value="1"/>
</dbReference>
<dbReference type="AlphaFoldDB" id="A0A314ZAQ6"/>
<evidence type="ECO:0000256" key="1">
    <source>
        <dbReference type="ARBA" id="ARBA00009941"/>
    </source>
</evidence>
<dbReference type="InterPro" id="IPR046427">
    <property type="entry name" value="Legumain_prodom_sf"/>
</dbReference>
<gene>
    <name evidence="3" type="ORF">Pyn_27846</name>
</gene>
<name>A0A314ZAQ6_PRUYE</name>
<dbReference type="GO" id="GO:0006624">
    <property type="term" value="P:vacuolar protein processing"/>
    <property type="evidence" value="ECO:0007669"/>
    <property type="project" value="TreeGrafter"/>
</dbReference>
<dbReference type="STRING" id="2094558.A0A314ZAQ6"/>
<protein>
    <submittedName>
        <fullName evidence="3">Vacuolar-processing enzyme-like</fullName>
    </submittedName>
</protein>
<dbReference type="GO" id="GO:0005773">
    <property type="term" value="C:vacuole"/>
    <property type="evidence" value="ECO:0007669"/>
    <property type="project" value="GOC"/>
</dbReference>
<dbReference type="PANTHER" id="PTHR12000">
    <property type="entry name" value="HEMOGLOBINASE FAMILY MEMBER"/>
    <property type="match status" value="1"/>
</dbReference>
<dbReference type="OrthoDB" id="1301690at2759"/>
<dbReference type="GO" id="GO:0051603">
    <property type="term" value="P:proteolysis involved in protein catabolic process"/>
    <property type="evidence" value="ECO:0007669"/>
    <property type="project" value="TreeGrafter"/>
</dbReference>
<comment type="similarity">
    <text evidence="1">Belongs to the peptidase C13 family.</text>
</comment>
<dbReference type="GO" id="GO:0004197">
    <property type="term" value="F:cysteine-type endopeptidase activity"/>
    <property type="evidence" value="ECO:0007669"/>
    <property type="project" value="TreeGrafter"/>
</dbReference>
<dbReference type="InterPro" id="IPR001096">
    <property type="entry name" value="Peptidase_C13"/>
</dbReference>
<evidence type="ECO:0000313" key="4">
    <source>
        <dbReference type="Proteomes" id="UP000250321"/>
    </source>
</evidence>
<evidence type="ECO:0000313" key="3">
    <source>
        <dbReference type="EMBL" id="PQQ17125.1"/>
    </source>
</evidence>
<accession>A0A314ZAQ6</accession>
<feature type="domain" description="Legumain prodomain" evidence="2">
    <location>
        <begin position="108"/>
        <end position="154"/>
    </location>
</feature>
<dbReference type="Pfam" id="PF20985">
    <property type="entry name" value="Legum_prodom"/>
    <property type="match status" value="1"/>
</dbReference>
<reference evidence="3 4" key="1">
    <citation type="submission" date="2018-02" db="EMBL/GenBank/DDBJ databases">
        <title>Draft genome of wild Prunus yedoensis var. nudiflora.</title>
        <authorList>
            <person name="Baek S."/>
            <person name="Kim J.-H."/>
            <person name="Choi K."/>
            <person name="Kim G.-B."/>
            <person name="Cho A."/>
            <person name="Jang H."/>
            <person name="Shin C.-H."/>
            <person name="Yu H.-J."/>
            <person name="Mun J.-H."/>
        </authorList>
    </citation>
    <scope>NUCLEOTIDE SEQUENCE [LARGE SCALE GENOMIC DNA]</scope>
    <source>
        <strain evidence="4">cv. Jeju island</strain>
        <tissue evidence="3">Leaf</tissue>
    </source>
</reference>
<dbReference type="EMBL" id="PJQY01000164">
    <property type="protein sequence ID" value="PQQ17125.1"/>
    <property type="molecule type" value="Genomic_DNA"/>
</dbReference>
<keyword evidence="4" id="KW-1185">Reference proteome</keyword>